<name>A0A432LFP5_9BACI</name>
<accession>A0A432LFP5</accession>
<keyword evidence="2" id="KW-1185">Reference proteome</keyword>
<evidence type="ECO:0000313" key="1">
    <source>
        <dbReference type="EMBL" id="RUL56480.1"/>
    </source>
</evidence>
<proteinExistence type="predicted"/>
<evidence type="ECO:0000313" key="2">
    <source>
        <dbReference type="Proteomes" id="UP000287910"/>
    </source>
</evidence>
<dbReference type="EMBL" id="RYYR01000002">
    <property type="protein sequence ID" value="RUL56480.1"/>
    <property type="molecule type" value="Genomic_DNA"/>
</dbReference>
<gene>
    <name evidence="1" type="ORF">EK386_02280</name>
</gene>
<dbReference type="Proteomes" id="UP000287910">
    <property type="component" value="Unassembled WGS sequence"/>
</dbReference>
<protein>
    <recommendedName>
        <fullName evidence="3">DNA-binding protein</fullName>
    </recommendedName>
</protein>
<evidence type="ECO:0008006" key="3">
    <source>
        <dbReference type="Google" id="ProtNLM"/>
    </source>
</evidence>
<dbReference type="AlphaFoldDB" id="A0A432LFP5"/>
<reference evidence="1 2" key="1">
    <citation type="submission" date="2018-12" db="EMBL/GenBank/DDBJ databases">
        <title>Lysinibacillus antri sp. nov., isolated from a cave soil.</title>
        <authorList>
            <person name="Narsing Rao M.P."/>
            <person name="Zhang H."/>
            <person name="Dong Z.-Y."/>
            <person name="Niu X.-K."/>
            <person name="Zhang K."/>
            <person name="Fang B.-Z."/>
            <person name="Kang Y.-Q."/>
            <person name="Xiao M."/>
            <person name="Li W.-J."/>
        </authorList>
    </citation>
    <scope>NUCLEOTIDE SEQUENCE [LARGE SCALE GENOMIC DNA]</scope>
    <source>
        <strain evidence="1 2">SYSU K30002</strain>
    </source>
</reference>
<dbReference type="RefSeq" id="WP_126657397.1">
    <property type="nucleotide sequence ID" value="NZ_RYYR01000002.1"/>
</dbReference>
<organism evidence="1 2">
    <name type="scientific">Lysinibacillus antri</name>
    <dbReference type="NCBI Taxonomy" id="2498145"/>
    <lineage>
        <taxon>Bacteria</taxon>
        <taxon>Bacillati</taxon>
        <taxon>Bacillota</taxon>
        <taxon>Bacilli</taxon>
        <taxon>Bacillales</taxon>
        <taxon>Bacillaceae</taxon>
        <taxon>Lysinibacillus</taxon>
    </lineage>
</organism>
<sequence length="254" mass="30156">MSHLKSWTQEDIDYLEAHFGKCHVSKIANHLERTEIAVIGKARRLGLTMLTAGGYITLHELSKFLEVNNRTIKRWFEAGLKYRQKAILSKSYYFIDVGEFWSWAKNHKQLIDFSRMERGVLIPEPSWLDEAYKNSQKAAIKRHHVIWRPVEDQFLLSSLKKGDAYETIASALERSVRAVKARYRKLVSEGVAERKRYRLPWTQIEIDMLMDMDKQRLPDKEIAEELGREIHDIRYRRKRLREKGIHNFRKRKSS</sequence>
<comment type="caution">
    <text evidence="1">The sequence shown here is derived from an EMBL/GenBank/DDBJ whole genome shotgun (WGS) entry which is preliminary data.</text>
</comment>